<dbReference type="AlphaFoldDB" id="A0A8H6NSM2"/>
<dbReference type="EMBL" id="WIGM01000082">
    <property type="protein sequence ID" value="KAF6841861.1"/>
    <property type="molecule type" value="Genomic_DNA"/>
</dbReference>
<name>A0A8H6NSM2_9PEZI</name>
<keyword evidence="2" id="KW-0472">Membrane</keyword>
<keyword evidence="2" id="KW-0812">Transmembrane</keyword>
<accession>A0A8H6NSM2</accession>
<feature type="transmembrane region" description="Helical" evidence="2">
    <location>
        <begin position="16"/>
        <end position="33"/>
    </location>
</feature>
<proteinExistence type="predicted"/>
<gene>
    <name evidence="3" type="ORF">CMUS01_03403</name>
</gene>
<feature type="region of interest" description="Disordered" evidence="1">
    <location>
        <begin position="114"/>
        <end position="180"/>
    </location>
</feature>
<protein>
    <submittedName>
        <fullName evidence="3">Uncharacterized protein</fullName>
    </submittedName>
</protein>
<evidence type="ECO:0000256" key="2">
    <source>
        <dbReference type="SAM" id="Phobius"/>
    </source>
</evidence>
<keyword evidence="4" id="KW-1185">Reference proteome</keyword>
<feature type="compositionally biased region" description="Acidic residues" evidence="1">
    <location>
        <begin position="122"/>
        <end position="137"/>
    </location>
</feature>
<comment type="caution">
    <text evidence="3">The sequence shown here is derived from an EMBL/GenBank/DDBJ whole genome shotgun (WGS) entry which is preliminary data.</text>
</comment>
<reference evidence="3" key="1">
    <citation type="journal article" date="2020" name="Phytopathology">
        <title>Genome Sequence Resources of Colletotrichum truncatum, C. plurivorum, C. musicola, and C. sojae: Four Species Pathogenic to Soybean (Glycine max).</title>
        <authorList>
            <person name="Rogerio F."/>
            <person name="Boufleur T.R."/>
            <person name="Ciampi-Guillardi M."/>
            <person name="Sukno S.A."/>
            <person name="Thon M.R."/>
            <person name="Massola Junior N.S."/>
            <person name="Baroncelli R."/>
        </authorList>
    </citation>
    <scope>NUCLEOTIDE SEQUENCE</scope>
    <source>
        <strain evidence="3">LFN0074</strain>
    </source>
</reference>
<keyword evidence="2" id="KW-1133">Transmembrane helix</keyword>
<organism evidence="3 4">
    <name type="scientific">Colletotrichum musicola</name>
    <dbReference type="NCBI Taxonomy" id="2175873"/>
    <lineage>
        <taxon>Eukaryota</taxon>
        <taxon>Fungi</taxon>
        <taxon>Dikarya</taxon>
        <taxon>Ascomycota</taxon>
        <taxon>Pezizomycotina</taxon>
        <taxon>Sordariomycetes</taxon>
        <taxon>Hypocreomycetidae</taxon>
        <taxon>Glomerellales</taxon>
        <taxon>Glomerellaceae</taxon>
        <taxon>Colletotrichum</taxon>
        <taxon>Colletotrichum orchidearum species complex</taxon>
    </lineage>
</organism>
<dbReference type="Proteomes" id="UP000639643">
    <property type="component" value="Unassembled WGS sequence"/>
</dbReference>
<evidence type="ECO:0000313" key="4">
    <source>
        <dbReference type="Proteomes" id="UP000639643"/>
    </source>
</evidence>
<feature type="compositionally biased region" description="Acidic residues" evidence="1">
    <location>
        <begin position="155"/>
        <end position="170"/>
    </location>
</feature>
<feature type="transmembrane region" description="Helical" evidence="2">
    <location>
        <begin position="39"/>
        <end position="56"/>
    </location>
</feature>
<evidence type="ECO:0000256" key="1">
    <source>
        <dbReference type="SAM" id="MobiDB-lite"/>
    </source>
</evidence>
<feature type="region of interest" description="Disordered" evidence="1">
    <location>
        <begin position="63"/>
        <end position="87"/>
    </location>
</feature>
<evidence type="ECO:0000313" key="3">
    <source>
        <dbReference type="EMBL" id="KAF6841861.1"/>
    </source>
</evidence>
<sequence length="189" mass="21612">MDTNETAGSRGKAIRFVLRLCEPFIVLLFMLWLRTLEYHSLLHNLAALACFLYGLYRGKPRRETATADTQQEESRGPQNAAAANWPRDERSRMMLALQQQAVCDYMRDAAANQRHYERHETDDEQTDDDWTTEDESDEGRCREGYSGREYSVEYSSDEEYSNMDSDDDSDATVQFDGPVNDQVGVAIAA</sequence>